<proteinExistence type="predicted"/>
<comment type="caution">
    <text evidence="1">The sequence shown here is derived from an EMBL/GenBank/DDBJ whole genome shotgun (WGS) entry which is preliminary data.</text>
</comment>
<evidence type="ECO:0008006" key="3">
    <source>
        <dbReference type="Google" id="ProtNLM"/>
    </source>
</evidence>
<evidence type="ECO:0000313" key="1">
    <source>
        <dbReference type="EMBL" id="NEM96296.1"/>
    </source>
</evidence>
<protein>
    <recommendedName>
        <fullName evidence="3">ABC transporter ATPase</fullName>
    </recommendedName>
</protein>
<dbReference type="Proteomes" id="UP000474777">
    <property type="component" value="Unassembled WGS sequence"/>
</dbReference>
<dbReference type="RefSeq" id="WP_163911286.1">
    <property type="nucleotide sequence ID" value="NZ_JAAGWD010000001.1"/>
</dbReference>
<dbReference type="AlphaFoldDB" id="A0A6B3LQ27"/>
<accession>A0A6B3LQ27</accession>
<name>A0A6B3LQ27_9BACT</name>
<dbReference type="EMBL" id="JAAGWD010000001">
    <property type="protein sequence ID" value="NEM96296.1"/>
    <property type="molecule type" value="Genomic_DNA"/>
</dbReference>
<reference evidence="1 2" key="1">
    <citation type="submission" date="2020-02" db="EMBL/GenBank/DDBJ databases">
        <authorList>
            <person name="Kim M.K."/>
        </authorList>
    </citation>
    <scope>NUCLEOTIDE SEQUENCE [LARGE SCALE GENOMIC DNA]</scope>
    <source>
        <strain evidence="1 2">BT327</strain>
    </source>
</reference>
<organism evidence="1 2">
    <name type="scientific">Pontibacter burrus</name>
    <dbReference type="NCBI Taxonomy" id="2704466"/>
    <lineage>
        <taxon>Bacteria</taxon>
        <taxon>Pseudomonadati</taxon>
        <taxon>Bacteroidota</taxon>
        <taxon>Cytophagia</taxon>
        <taxon>Cytophagales</taxon>
        <taxon>Hymenobacteraceae</taxon>
        <taxon>Pontibacter</taxon>
    </lineage>
</organism>
<gene>
    <name evidence="1" type="ORF">GXP69_01195</name>
</gene>
<keyword evidence="2" id="KW-1185">Reference proteome</keyword>
<sequence>MYIPFDELPPQARIWIYQANRPLTAAEQTEIKPLLERFATEWSSHGKGLQASAALLHNQFLVLANNEDATAASGCSIDASVRFVRELEQQFNIAFFDRTQLAFLRDGEVQLVSMNQLKDSIAAGDITKDTLYFDTLVNTYGDLQSDWPRQAQQSWLNRYF</sequence>
<evidence type="ECO:0000313" key="2">
    <source>
        <dbReference type="Proteomes" id="UP000474777"/>
    </source>
</evidence>